<keyword evidence="3" id="KW-0472">Membrane</keyword>
<proteinExistence type="inferred from homology"/>
<dbReference type="EMBL" id="JBBPDW010000012">
    <property type="protein sequence ID" value="KAK7547567.1"/>
    <property type="molecule type" value="Genomic_DNA"/>
</dbReference>
<sequence length="651" mass="70078">MGVSVALTLVSLLTLTHLSNSAPSAISLEPSQYWQVFPCNPSQSPLTSCRDGNDGPWSSFQFSVGTPAQSLRLLPATGQSGTWPIVQDGCSSTLTNLSFSACQDERGGKIFMANESSTWNLTGTYYLTTLYVEPMLGVGVNARARFGTDKLRLSWPQNGLATLNKSVVGGIADTDFWIGTFGLSSYDQFFETFNDDAKSTLTELYEQAIIPSKSWAYTAGAYNHEPSTYGSLTIGGYDTTRFESNNIWIGMGDDISRDLLVAVQRVETNLTSTPLLSTANFWFIDSLVASMWFPESVCDAFADAYGLQWDSENSIYLINDTQHETLLAKNPTLTFTLAATQSSNATIEITIPYVNLALNASSPFYPNSTRYFPLNRAANTTSYTLGRAFLQNAHVIANYDNSTFNVAPALFPDNGAKANVVSITNGTTNGTTTQDGGSSSSGLSGGAKAGIAVGVVAFALIVAAILGWFLFRRRKQQRLEREAQAAAKAKEAEEAEAAAAAAAAAEAEAEKKRGGELDAADNSRYEVQGDNQHNKAEMGAGGDGEKRAEMAAGEDGEKRAELFAPHVNSVFEMAAEPVDLPLLETPENGTSRAELEDGQGTRRDTRSPSQIERDRSCCAGSSLFFVSRRPSSSRARPTTTWTGRLPDLQMG</sequence>
<feature type="transmembrane region" description="Helical" evidence="3">
    <location>
        <begin position="449"/>
        <end position="471"/>
    </location>
</feature>
<feature type="compositionally biased region" description="Basic and acidic residues" evidence="2">
    <location>
        <begin position="543"/>
        <end position="557"/>
    </location>
</feature>
<reference evidence="6 7" key="1">
    <citation type="submission" date="2024-04" db="EMBL/GenBank/DDBJ databases">
        <title>Phyllosticta paracitricarpa is synonymous to the EU quarantine fungus P. citricarpa based on phylogenomic analyses.</title>
        <authorList>
            <consortium name="Lawrence Berkeley National Laboratory"/>
            <person name="Van Ingen-Buijs V.A."/>
            <person name="Van Westerhoven A.C."/>
            <person name="Haridas S."/>
            <person name="Skiadas P."/>
            <person name="Martin F."/>
            <person name="Groenewald J.Z."/>
            <person name="Crous P.W."/>
            <person name="Seidl M.F."/>
        </authorList>
    </citation>
    <scope>NUCLEOTIDE SEQUENCE [LARGE SCALE GENOMIC DNA]</scope>
    <source>
        <strain evidence="6 7">CBS 122670</strain>
    </source>
</reference>
<keyword evidence="7" id="KW-1185">Reference proteome</keyword>
<keyword evidence="3" id="KW-1133">Transmembrane helix</keyword>
<gene>
    <name evidence="6" type="ORF">IWX46DRAFT_54772</name>
</gene>
<evidence type="ECO:0000256" key="2">
    <source>
        <dbReference type="SAM" id="MobiDB-lite"/>
    </source>
</evidence>
<dbReference type="InterPro" id="IPR001461">
    <property type="entry name" value="Aspartic_peptidase_A1"/>
</dbReference>
<feature type="chain" id="PRO_5045122281" evidence="4">
    <location>
        <begin position="22"/>
        <end position="651"/>
    </location>
</feature>
<feature type="region of interest" description="Disordered" evidence="2">
    <location>
        <begin position="581"/>
        <end position="651"/>
    </location>
</feature>
<comment type="caution">
    <text evidence="6">The sequence shown here is derived from an EMBL/GenBank/DDBJ whole genome shotgun (WGS) entry which is preliminary data.</text>
</comment>
<dbReference type="InterPro" id="IPR021109">
    <property type="entry name" value="Peptidase_aspartic_dom_sf"/>
</dbReference>
<feature type="region of interest" description="Disordered" evidence="2">
    <location>
        <begin position="501"/>
        <end position="557"/>
    </location>
</feature>
<dbReference type="PRINTS" id="PR00792">
    <property type="entry name" value="PEPSIN"/>
</dbReference>
<dbReference type="SUPFAM" id="SSF50630">
    <property type="entry name" value="Acid proteases"/>
    <property type="match status" value="1"/>
</dbReference>
<dbReference type="PANTHER" id="PTHR47966">
    <property type="entry name" value="BETA-SITE APP-CLEAVING ENZYME, ISOFORM A-RELATED"/>
    <property type="match status" value="1"/>
</dbReference>
<organism evidence="6 7">
    <name type="scientific">Phyllosticta citricarpa</name>
    <dbReference type="NCBI Taxonomy" id="55181"/>
    <lineage>
        <taxon>Eukaryota</taxon>
        <taxon>Fungi</taxon>
        <taxon>Dikarya</taxon>
        <taxon>Ascomycota</taxon>
        <taxon>Pezizomycotina</taxon>
        <taxon>Dothideomycetes</taxon>
        <taxon>Dothideomycetes incertae sedis</taxon>
        <taxon>Botryosphaeriales</taxon>
        <taxon>Phyllostictaceae</taxon>
        <taxon>Phyllosticta</taxon>
    </lineage>
</organism>
<feature type="signal peptide" evidence="4">
    <location>
        <begin position="1"/>
        <end position="21"/>
    </location>
</feature>
<evidence type="ECO:0000313" key="6">
    <source>
        <dbReference type="EMBL" id="KAK7547567.1"/>
    </source>
</evidence>
<protein>
    <submittedName>
        <fullName evidence="6">Aspartic peptidase domain-containing protein</fullName>
    </submittedName>
</protein>
<evidence type="ECO:0000259" key="5">
    <source>
        <dbReference type="PROSITE" id="PS51767"/>
    </source>
</evidence>
<feature type="domain" description="Peptidase A1" evidence="5">
    <location>
        <begin position="58"/>
        <end position="407"/>
    </location>
</feature>
<dbReference type="PROSITE" id="PS51767">
    <property type="entry name" value="PEPTIDASE_A1"/>
    <property type="match status" value="1"/>
</dbReference>
<dbReference type="PANTHER" id="PTHR47966:SF51">
    <property type="entry name" value="BETA-SITE APP-CLEAVING ENZYME, ISOFORM A-RELATED"/>
    <property type="match status" value="1"/>
</dbReference>
<evidence type="ECO:0000256" key="3">
    <source>
        <dbReference type="SAM" id="Phobius"/>
    </source>
</evidence>
<dbReference type="Gene3D" id="2.40.70.10">
    <property type="entry name" value="Acid Proteases"/>
    <property type="match status" value="2"/>
</dbReference>
<comment type="similarity">
    <text evidence="1">Belongs to the peptidase A1 family.</text>
</comment>
<feature type="compositionally biased region" description="Basic and acidic residues" evidence="2">
    <location>
        <begin position="593"/>
        <end position="616"/>
    </location>
</feature>
<feature type="compositionally biased region" description="Low complexity" evidence="2">
    <location>
        <begin position="627"/>
        <end position="642"/>
    </location>
</feature>
<evidence type="ECO:0000256" key="1">
    <source>
        <dbReference type="ARBA" id="ARBA00007447"/>
    </source>
</evidence>
<name>A0ABR1MES7_9PEZI</name>
<dbReference type="Pfam" id="PF00026">
    <property type="entry name" value="Asp"/>
    <property type="match status" value="1"/>
</dbReference>
<dbReference type="CDD" id="cd12087">
    <property type="entry name" value="TM_EGFR-like"/>
    <property type="match status" value="1"/>
</dbReference>
<dbReference type="InterPro" id="IPR033121">
    <property type="entry name" value="PEPTIDASE_A1"/>
</dbReference>
<evidence type="ECO:0000256" key="4">
    <source>
        <dbReference type="SAM" id="SignalP"/>
    </source>
</evidence>
<keyword evidence="3" id="KW-0812">Transmembrane</keyword>
<dbReference type="Proteomes" id="UP001365128">
    <property type="component" value="Unassembled WGS sequence"/>
</dbReference>
<keyword evidence="4" id="KW-0732">Signal</keyword>
<evidence type="ECO:0000313" key="7">
    <source>
        <dbReference type="Proteomes" id="UP001365128"/>
    </source>
</evidence>
<feature type="compositionally biased region" description="Basic and acidic residues" evidence="2">
    <location>
        <begin position="508"/>
        <end position="524"/>
    </location>
</feature>
<accession>A0ABR1MES7</accession>